<protein>
    <submittedName>
        <fullName evidence="1">Uncharacterized protein</fullName>
    </submittedName>
</protein>
<reference evidence="1 2" key="1">
    <citation type="journal article" date="2021" name="Hortic Res">
        <title>High-quality reference genome and annotation aids understanding of berry development for evergreen blueberry (Vaccinium darrowii).</title>
        <authorList>
            <person name="Yu J."/>
            <person name="Hulse-Kemp A.M."/>
            <person name="Babiker E."/>
            <person name="Staton M."/>
        </authorList>
    </citation>
    <scope>NUCLEOTIDE SEQUENCE [LARGE SCALE GENOMIC DNA]</scope>
    <source>
        <strain evidence="2">cv. NJ 8807/NJ 8810</strain>
        <tissue evidence="1">Young leaf</tissue>
    </source>
</reference>
<dbReference type="Proteomes" id="UP000828048">
    <property type="component" value="Chromosome 12"/>
</dbReference>
<gene>
    <name evidence="1" type="ORF">Vadar_020428</name>
</gene>
<dbReference type="EMBL" id="CM037162">
    <property type="protein sequence ID" value="KAH7863657.1"/>
    <property type="molecule type" value="Genomic_DNA"/>
</dbReference>
<proteinExistence type="predicted"/>
<keyword evidence="2" id="KW-1185">Reference proteome</keyword>
<organism evidence="1 2">
    <name type="scientific">Vaccinium darrowii</name>
    <dbReference type="NCBI Taxonomy" id="229202"/>
    <lineage>
        <taxon>Eukaryota</taxon>
        <taxon>Viridiplantae</taxon>
        <taxon>Streptophyta</taxon>
        <taxon>Embryophyta</taxon>
        <taxon>Tracheophyta</taxon>
        <taxon>Spermatophyta</taxon>
        <taxon>Magnoliopsida</taxon>
        <taxon>eudicotyledons</taxon>
        <taxon>Gunneridae</taxon>
        <taxon>Pentapetalae</taxon>
        <taxon>asterids</taxon>
        <taxon>Ericales</taxon>
        <taxon>Ericaceae</taxon>
        <taxon>Vaccinioideae</taxon>
        <taxon>Vaccinieae</taxon>
        <taxon>Vaccinium</taxon>
    </lineage>
</organism>
<accession>A0ACB7ZDZ7</accession>
<evidence type="ECO:0000313" key="2">
    <source>
        <dbReference type="Proteomes" id="UP000828048"/>
    </source>
</evidence>
<evidence type="ECO:0000313" key="1">
    <source>
        <dbReference type="EMBL" id="KAH7863657.1"/>
    </source>
</evidence>
<sequence length="267" mass="31523">MNRTEVLKKGKMKVIKWKKTKIMRRMQQKKMKKIKNGMRQRMRRMSKRWWKKEKKKRKNAIKQEEEKVRADSKEEVQRSRKRDINKKMEEEEDEDEGEENEENTNINKQEKKKVGANSGEKVKRSRKRDRKNKMAGMGSKTLATKAEDKPGPLEKKKASKRAESMGMIFMCSSKTKKDCYHYNVLGLLASKREIVQKIYKGMRLFLYDFDLKLMHGIYKVAGPGGFNIEPKAFNVLRKTYWGLRNFANERCFVTCEGLPELAVGLEL</sequence>
<name>A0ACB7ZDZ7_9ERIC</name>
<comment type="caution">
    <text evidence="1">The sequence shown here is derived from an EMBL/GenBank/DDBJ whole genome shotgun (WGS) entry which is preliminary data.</text>
</comment>